<keyword evidence="5" id="KW-0975">Bacterial flagellum</keyword>
<evidence type="ECO:0000256" key="9">
    <source>
        <dbReference type="SAM" id="MobiDB-lite"/>
    </source>
</evidence>
<evidence type="ECO:0000256" key="1">
    <source>
        <dbReference type="ARBA" id="ARBA00004365"/>
    </source>
</evidence>
<feature type="domain" description="Flagellar hook-associated protein 2 C-terminal" evidence="11">
    <location>
        <begin position="616"/>
        <end position="996"/>
    </location>
</feature>
<name>A0A6H3FC47_9BACT</name>
<feature type="coiled-coil region" evidence="8">
    <location>
        <begin position="961"/>
        <end position="1013"/>
    </location>
</feature>
<dbReference type="GO" id="GO:0009424">
    <property type="term" value="C:bacterial-type flagellum hook"/>
    <property type="evidence" value="ECO:0007669"/>
    <property type="project" value="InterPro"/>
</dbReference>
<evidence type="ECO:0000256" key="7">
    <source>
        <dbReference type="ARBA" id="ARBA00033192"/>
    </source>
</evidence>
<feature type="region of interest" description="Disordered" evidence="9">
    <location>
        <begin position="691"/>
        <end position="710"/>
    </location>
</feature>
<comment type="subunit">
    <text evidence="3">Homopentamer.</text>
</comment>
<evidence type="ECO:0000256" key="3">
    <source>
        <dbReference type="ARBA" id="ARBA00011255"/>
    </source>
</evidence>
<dbReference type="GO" id="GO:0007155">
    <property type="term" value="P:cell adhesion"/>
    <property type="evidence" value="ECO:0007669"/>
    <property type="project" value="InterPro"/>
</dbReference>
<evidence type="ECO:0000256" key="5">
    <source>
        <dbReference type="ARBA" id="ARBA00023143"/>
    </source>
</evidence>
<dbReference type="Proteomes" id="UP000292919">
    <property type="component" value="Unassembled WGS sequence"/>
</dbReference>
<evidence type="ECO:0000313" key="13">
    <source>
        <dbReference type="Proteomes" id="UP000292919"/>
    </source>
</evidence>
<evidence type="ECO:0000259" key="10">
    <source>
        <dbReference type="Pfam" id="PF02465"/>
    </source>
</evidence>
<evidence type="ECO:0000256" key="8">
    <source>
        <dbReference type="SAM" id="Coils"/>
    </source>
</evidence>
<reference evidence="12 13" key="1">
    <citation type="submission" date="2018-12" db="EMBL/GenBank/DDBJ databases">
        <title>First genome draft of Desulfovibrio legallis sp. nov.</title>
        <authorList>
            <person name="Ben Dhia O."/>
            <person name="Najjari A."/>
            <person name="Ferjani R."/>
            <person name="Fhoula I."/>
            <person name="Fardeau M.-L."/>
            <person name="Boudabbous A."/>
            <person name="Ouzari H.I."/>
        </authorList>
    </citation>
    <scope>NUCLEOTIDE SEQUENCE [LARGE SCALE GENOMIC DNA]</scope>
    <source>
        <strain evidence="12 13">H1T</strain>
    </source>
</reference>
<keyword evidence="12" id="KW-0969">Cilium</keyword>
<evidence type="ECO:0000256" key="2">
    <source>
        <dbReference type="ARBA" id="ARBA00009764"/>
    </source>
</evidence>
<evidence type="ECO:0000313" key="12">
    <source>
        <dbReference type="EMBL" id="TBH80704.1"/>
    </source>
</evidence>
<dbReference type="PANTHER" id="PTHR30288">
    <property type="entry name" value="FLAGELLAR CAP/ASSEMBLY PROTEIN FLID"/>
    <property type="match status" value="1"/>
</dbReference>
<keyword evidence="12" id="KW-0282">Flagellum</keyword>
<dbReference type="InterPro" id="IPR040026">
    <property type="entry name" value="FliD"/>
</dbReference>
<comment type="caution">
    <text evidence="12">The sequence shown here is derived from an EMBL/GenBank/DDBJ whole genome shotgun (WGS) entry which is preliminary data.</text>
</comment>
<dbReference type="InterPro" id="IPR003481">
    <property type="entry name" value="FliD_N"/>
</dbReference>
<evidence type="ECO:0000259" key="11">
    <source>
        <dbReference type="Pfam" id="PF07195"/>
    </source>
</evidence>
<dbReference type="Pfam" id="PF02465">
    <property type="entry name" value="FliD_N"/>
    <property type="match status" value="1"/>
</dbReference>
<sequence>MAISISGSNAISGLSGMDTDFDEVLAKLKEVESTQLNRLEAWKDDWNLRYEAFGEIIGQVQTAQNVLSNLANKNNFVSKNVTSSDENVVTAVASASAQDVQHNITVNQMASNAVWANMHIYDSKTEIINTSGETQTFSYTYAGTTHTLEIAPKTTLESFASLINGDVDNPGVKVSLVQTGSGYVFQMAGTSTGEANDLVINDADLVGMTSAGATSSWQTNGLLALNKTITDPNQYAYDLLTEDGNWFTVSITGDKTNEDLVNQINAQTGRSVASLDQDGNLQFQDVKAVYRRDTEAQASRTSGSTTLGIGSNLKATLSADTTVSFTVNDGAVSSTHTLELKAGATMKEALLQIAQAAGSSSAEMTLNSAGGWEMKIANVSDLTFSADVGITHSETTANLGTRQDDASELSASVKLTFDKDMLSQKLGGDSADGSDYEYTIIKTDGTTQKVTIANTATYDDLLTQLGGTTSTDSDGNTVVTLDDTENFYLSSGLGGGLDGLAVSVQATTRLTGMDGSATIDATQPELSYSITLNGGETVTVDGIASGSSIKDIYEKIAAALDGTGATATLVDAEGNAWDGTDATGSYYLQVGNVQSVSGPGISGQVASSSVWNIQRAANARYTVDNWPMEMESASNSVSDVIEGVVFSIQDTGTARISVSTDIASVEESIQTFLDAVNSVLLTIQDYTKYDETKETTSSDPDDIGNDNYSASQLTSEKGGLLQGNYGVQLFASRFSGLLGSSPPGFQSRTSATDLLSGDVLANLANMGIKTDTDENSDTYGLLVIAPESSLAALQQLDQENYEDMINNNLEAVVDFFCSSGTGASSSADFRYNSHVAGITKGGTYDVSYSVDADGNIEHVYVGGVEATRDTSQPGYYYSVASGDARGLSLSIDDLSEGAHSGQIRIKEGLIPTVNSFLKSELTYNDVNVSANATDDQIADAIYLKSQNGALMVLQVNYKTIMENIEDKISKEQDRLELWESRQKTYFANLETLLKQYSTMQDQLETQLKQLSSSSD</sequence>
<keyword evidence="12" id="KW-0966">Cell projection</keyword>
<gene>
    <name evidence="12" type="ORF">EB812_03740</name>
</gene>
<dbReference type="Pfam" id="PF07195">
    <property type="entry name" value="FliD_C"/>
    <property type="match status" value="1"/>
</dbReference>
<dbReference type="AlphaFoldDB" id="A0A6H3FC47"/>
<accession>A0A6H3FC47</accession>
<proteinExistence type="inferred from homology"/>
<dbReference type="GO" id="GO:0009421">
    <property type="term" value="C:bacterial-type flagellum filament cap"/>
    <property type="evidence" value="ECO:0007669"/>
    <property type="project" value="InterPro"/>
</dbReference>
<comment type="similarity">
    <text evidence="2">Belongs to the FliD family.</text>
</comment>
<dbReference type="RefSeq" id="WP_118229298.1">
    <property type="nucleotide sequence ID" value="NZ_JAQDZC010000001.1"/>
</dbReference>
<organism evidence="12 13">
    <name type="scientific">Desulfovibrio legallii</name>
    <dbReference type="NCBI Taxonomy" id="571438"/>
    <lineage>
        <taxon>Bacteria</taxon>
        <taxon>Pseudomonadati</taxon>
        <taxon>Thermodesulfobacteriota</taxon>
        <taxon>Desulfovibrionia</taxon>
        <taxon>Desulfovibrionales</taxon>
        <taxon>Desulfovibrionaceae</taxon>
        <taxon>Desulfovibrio</taxon>
    </lineage>
</organism>
<protein>
    <recommendedName>
        <fullName evidence="7">Filament cap protein</fullName>
    </recommendedName>
    <alternativeName>
        <fullName evidence="6">Flagellar cap protein</fullName>
    </alternativeName>
</protein>
<feature type="domain" description="Flagellar hook-associated protein 2 N-terminal" evidence="10">
    <location>
        <begin position="19"/>
        <end position="112"/>
    </location>
</feature>
<dbReference type="InterPro" id="IPR010809">
    <property type="entry name" value="FliD_C"/>
</dbReference>
<evidence type="ECO:0000256" key="4">
    <source>
        <dbReference type="ARBA" id="ARBA00023054"/>
    </source>
</evidence>
<keyword evidence="4 8" id="KW-0175">Coiled coil</keyword>
<keyword evidence="13" id="KW-1185">Reference proteome</keyword>
<dbReference type="PANTHER" id="PTHR30288:SF0">
    <property type="entry name" value="FLAGELLAR HOOK-ASSOCIATED PROTEIN 2"/>
    <property type="match status" value="1"/>
</dbReference>
<dbReference type="GO" id="GO:0071973">
    <property type="term" value="P:bacterial-type flagellum-dependent cell motility"/>
    <property type="evidence" value="ECO:0007669"/>
    <property type="project" value="TreeGrafter"/>
</dbReference>
<dbReference type="EMBL" id="SIXC01000004">
    <property type="protein sequence ID" value="TBH80704.1"/>
    <property type="molecule type" value="Genomic_DNA"/>
</dbReference>
<comment type="subcellular location">
    <subcellularLocation>
        <location evidence="1">Bacterial flagellum</location>
    </subcellularLocation>
</comment>
<evidence type="ECO:0000256" key="6">
    <source>
        <dbReference type="ARBA" id="ARBA00033074"/>
    </source>
</evidence>